<dbReference type="EMBL" id="CP043939">
    <property type="protein sequence ID" value="QER66755.1"/>
    <property type="molecule type" value="Genomic_DNA"/>
</dbReference>
<keyword evidence="2" id="KW-1185">Reference proteome</keyword>
<evidence type="ECO:0008006" key="3">
    <source>
        <dbReference type="Google" id="ProtNLM"/>
    </source>
</evidence>
<gene>
    <name evidence="1" type="ORF">F0161_01980</name>
</gene>
<dbReference type="Proteomes" id="UP000325295">
    <property type="component" value="Chromosome"/>
</dbReference>
<dbReference type="AlphaFoldDB" id="A0A5P1X019"/>
<accession>A0A5P1X019</accession>
<sequence length="177" mass="20911">MRVVNTLGPKETDSYAAALNIPGEEENEIVIHDNFDDIIANLEQYQGEYLLIPAAYQSKQKDFGWRELSYEYWDRLVIEQVFHHALKPMVLISNFDFHQNKAIIHPATTNLLNHYLKEQQLTMPIHYAGSKASAYERFVANKYRFTIVSEDVMEENNPYQIIKRYLPEMVWCLYFIK</sequence>
<dbReference type="KEGG" id="lnn:F0161_01980"/>
<evidence type="ECO:0000313" key="2">
    <source>
        <dbReference type="Proteomes" id="UP000325295"/>
    </source>
</evidence>
<proteinExistence type="predicted"/>
<dbReference type="OrthoDB" id="2988039at2"/>
<reference evidence="1 2" key="1">
    <citation type="submission" date="2019-09" db="EMBL/GenBank/DDBJ databases">
        <title>Complete Genome Sequence of Lactobacillus nenjiangensis SH-Y15, isolated from sauerkraut.</title>
        <authorList>
            <person name="Yang H."/>
        </authorList>
    </citation>
    <scope>NUCLEOTIDE SEQUENCE [LARGE SCALE GENOMIC DNA]</scope>
    <source>
        <strain evidence="1 2">SH-Y15</strain>
    </source>
</reference>
<dbReference type="RefSeq" id="WP_150203458.1">
    <property type="nucleotide sequence ID" value="NZ_CP043939.1"/>
</dbReference>
<name>A0A5P1X019_9LACO</name>
<evidence type="ECO:0000313" key="1">
    <source>
        <dbReference type="EMBL" id="QER66755.1"/>
    </source>
</evidence>
<organism evidence="1 2">
    <name type="scientific">Paucilactobacillus nenjiangensis</name>
    <dbReference type="NCBI Taxonomy" id="1296540"/>
    <lineage>
        <taxon>Bacteria</taxon>
        <taxon>Bacillati</taxon>
        <taxon>Bacillota</taxon>
        <taxon>Bacilli</taxon>
        <taxon>Lactobacillales</taxon>
        <taxon>Lactobacillaceae</taxon>
        <taxon>Paucilactobacillus</taxon>
    </lineage>
</organism>
<protein>
    <recommendedName>
        <fullName evidence="3">Amino acid biosynthesis protein</fullName>
    </recommendedName>
</protein>